<comment type="similarity">
    <text evidence="6">Belongs to the TRAPP small subunits family. TRAPPC4 subfamily.</text>
</comment>
<comment type="caution">
    <text evidence="8">The sequence shown here is derived from an EMBL/GenBank/DDBJ whole genome shotgun (WGS) entry which is preliminary data.</text>
</comment>
<dbReference type="EMBL" id="AWGJ01000004">
    <property type="protein sequence ID" value="ODN80437.1"/>
    <property type="molecule type" value="Genomic_DNA"/>
</dbReference>
<dbReference type="GO" id="GO:0005783">
    <property type="term" value="C:endoplasmic reticulum"/>
    <property type="evidence" value="ECO:0007669"/>
    <property type="project" value="UniProtKB-SubCell"/>
</dbReference>
<dbReference type="GeneID" id="30153991"/>
<dbReference type="InterPro" id="IPR007233">
    <property type="entry name" value="TRAPPC"/>
</dbReference>
<evidence type="ECO:0000256" key="7">
    <source>
        <dbReference type="RuleBase" id="RU366065"/>
    </source>
</evidence>
<keyword evidence="2 7" id="KW-0813">Transport</keyword>
<gene>
    <name evidence="8" type="ORF">L202_02682</name>
</gene>
<accession>A0A1E3HVU7</accession>
<keyword evidence="3 7" id="KW-0256">Endoplasmic reticulum</keyword>
<dbReference type="PANTHER" id="PTHR23249">
    <property type="entry name" value="TRAFFICKING PROTEIN PARTICLE COMPLEX SUBUNIT"/>
    <property type="match status" value="1"/>
</dbReference>
<evidence type="ECO:0000256" key="6">
    <source>
        <dbReference type="ARBA" id="ARBA00038179"/>
    </source>
</evidence>
<evidence type="ECO:0000256" key="4">
    <source>
        <dbReference type="ARBA" id="ARBA00022892"/>
    </source>
</evidence>
<comment type="subcellular location">
    <subcellularLocation>
        <location evidence="7">Endoplasmic reticulum</location>
    </subcellularLocation>
    <subcellularLocation>
        <location evidence="7">Golgi apparatus</location>
        <location evidence="7">cis-Golgi network</location>
    </subcellularLocation>
    <subcellularLocation>
        <location evidence="1">Golgi apparatus</location>
    </subcellularLocation>
</comment>
<evidence type="ECO:0000313" key="9">
    <source>
        <dbReference type="Proteomes" id="UP000094065"/>
    </source>
</evidence>
<dbReference type="SMART" id="SM01399">
    <property type="entry name" value="Sybindin"/>
    <property type="match status" value="1"/>
</dbReference>
<sequence>MTIHALWIISKAGGLVFSRSYSDVLPPLPVNTILTLAGILHGIHAITARLTPAPSPGQPVEGLDSFEAEGWGGKVFMTPTGTKFVVLHSIPHTGLEDLARRIYEICKFSRVNVRMCSGDRCSYVIDADTVMKNPFHTLEMPINSSLFDEKLGGLIGGVNAS</sequence>
<dbReference type="GO" id="GO:0030008">
    <property type="term" value="C:TRAPP complex"/>
    <property type="evidence" value="ECO:0007669"/>
    <property type="project" value="UniProtKB-UniRule"/>
</dbReference>
<dbReference type="InterPro" id="IPR011012">
    <property type="entry name" value="Longin-like_dom_sf"/>
</dbReference>
<evidence type="ECO:0000256" key="5">
    <source>
        <dbReference type="ARBA" id="ARBA00023034"/>
    </source>
</evidence>
<organism evidence="8 9">
    <name type="scientific">Cryptococcus amylolentus CBS 6039</name>
    <dbReference type="NCBI Taxonomy" id="1295533"/>
    <lineage>
        <taxon>Eukaryota</taxon>
        <taxon>Fungi</taxon>
        <taxon>Dikarya</taxon>
        <taxon>Basidiomycota</taxon>
        <taxon>Agaricomycotina</taxon>
        <taxon>Tremellomycetes</taxon>
        <taxon>Tremellales</taxon>
        <taxon>Cryptococcaceae</taxon>
        <taxon>Cryptococcus</taxon>
    </lineage>
</organism>
<evidence type="ECO:0000256" key="3">
    <source>
        <dbReference type="ARBA" id="ARBA00022824"/>
    </source>
</evidence>
<dbReference type="STRING" id="1295533.A0A1E3HVU7"/>
<dbReference type="Proteomes" id="UP000094065">
    <property type="component" value="Unassembled WGS sequence"/>
</dbReference>
<dbReference type="Gene3D" id="3.30.450.70">
    <property type="match status" value="1"/>
</dbReference>
<keyword evidence="9" id="KW-1185">Reference proteome</keyword>
<dbReference type="PANTHER" id="PTHR23249:SF15">
    <property type="entry name" value="TRAFFICKING PROTEIN PARTICLE COMPLEX SUBUNIT 4"/>
    <property type="match status" value="1"/>
</dbReference>
<evidence type="ECO:0000313" key="8">
    <source>
        <dbReference type="EMBL" id="ODN80437.1"/>
    </source>
</evidence>
<dbReference type="OrthoDB" id="246406at2759"/>
<keyword evidence="5 7" id="KW-0333">Golgi apparatus</keyword>
<dbReference type="GO" id="GO:0005794">
    <property type="term" value="C:Golgi apparatus"/>
    <property type="evidence" value="ECO:0007669"/>
    <property type="project" value="UniProtKB-SubCell"/>
</dbReference>
<protein>
    <recommendedName>
        <fullName evidence="7">Trafficking protein particle complex subunit</fullName>
    </recommendedName>
</protein>
<dbReference type="SUPFAM" id="SSF64356">
    <property type="entry name" value="SNARE-like"/>
    <property type="match status" value="2"/>
</dbReference>
<keyword evidence="4 7" id="KW-0931">ER-Golgi transport</keyword>
<evidence type="ECO:0000256" key="2">
    <source>
        <dbReference type="ARBA" id="ARBA00022448"/>
    </source>
</evidence>
<dbReference type="CDD" id="cd14856">
    <property type="entry name" value="TRAPPC4_synbindin"/>
    <property type="match status" value="1"/>
</dbReference>
<dbReference type="Pfam" id="PF04099">
    <property type="entry name" value="Sybindin"/>
    <property type="match status" value="2"/>
</dbReference>
<dbReference type="AlphaFoldDB" id="A0A1E3HVU7"/>
<dbReference type="GO" id="GO:0006888">
    <property type="term" value="P:endoplasmic reticulum to Golgi vesicle-mediated transport"/>
    <property type="evidence" value="ECO:0007669"/>
    <property type="project" value="UniProtKB-UniRule"/>
</dbReference>
<reference evidence="8 9" key="1">
    <citation type="submission" date="2016-06" db="EMBL/GenBank/DDBJ databases">
        <title>Evolution of pathogenesis and genome organization in the Tremellales.</title>
        <authorList>
            <person name="Cuomo C."/>
            <person name="Litvintseva A."/>
            <person name="Heitman J."/>
            <person name="Chen Y."/>
            <person name="Sun S."/>
            <person name="Springer D."/>
            <person name="Dromer F."/>
            <person name="Young S."/>
            <person name="Zeng Q."/>
            <person name="Chapman S."/>
            <person name="Gujja S."/>
            <person name="Saif S."/>
            <person name="Birren B."/>
        </authorList>
    </citation>
    <scope>NUCLEOTIDE SEQUENCE [LARGE SCALE GENOMIC DNA]</scope>
    <source>
        <strain evidence="8 9">CBS 6039</strain>
    </source>
</reference>
<evidence type="ECO:0000256" key="1">
    <source>
        <dbReference type="ARBA" id="ARBA00004555"/>
    </source>
</evidence>
<dbReference type="RefSeq" id="XP_018995003.1">
    <property type="nucleotide sequence ID" value="XM_019136334.1"/>
</dbReference>
<comment type="subunit">
    <text evidence="7">Part of the multisubunit transport protein particle (TRAPP) complex.</text>
</comment>
<proteinExistence type="inferred from homology"/>
<name>A0A1E3HVU7_9TREE</name>